<evidence type="ECO:0000313" key="2">
    <source>
        <dbReference type="EMBL" id="GEL95968.1"/>
    </source>
</evidence>
<gene>
    <name evidence="2" type="ORF">CCO02nite_26260</name>
</gene>
<dbReference type="RefSeq" id="WP_146843604.1">
    <property type="nucleotide sequence ID" value="NZ_BJWG01000013.1"/>
</dbReference>
<evidence type="ECO:0000256" key="1">
    <source>
        <dbReference type="SAM" id="Coils"/>
    </source>
</evidence>
<comment type="caution">
    <text evidence="2">The sequence shown here is derived from an EMBL/GenBank/DDBJ whole genome shotgun (WGS) entry which is preliminary data.</text>
</comment>
<dbReference type="AlphaFoldDB" id="A0A511JD92"/>
<organism evidence="2 3">
    <name type="scientific">Cellulomonas composti</name>
    <dbReference type="NCBI Taxonomy" id="266130"/>
    <lineage>
        <taxon>Bacteria</taxon>
        <taxon>Bacillati</taxon>
        <taxon>Actinomycetota</taxon>
        <taxon>Actinomycetes</taxon>
        <taxon>Micrococcales</taxon>
        <taxon>Cellulomonadaceae</taxon>
        <taxon>Cellulomonas</taxon>
    </lineage>
</organism>
<evidence type="ECO:0000313" key="3">
    <source>
        <dbReference type="Proteomes" id="UP000321720"/>
    </source>
</evidence>
<dbReference type="EMBL" id="BJWG01000013">
    <property type="protein sequence ID" value="GEL95968.1"/>
    <property type="molecule type" value="Genomic_DNA"/>
</dbReference>
<protein>
    <submittedName>
        <fullName evidence="2">Uncharacterized protein</fullName>
    </submittedName>
</protein>
<keyword evidence="1" id="KW-0175">Coiled coil</keyword>
<dbReference type="OrthoDB" id="9888971at2"/>
<keyword evidence="3" id="KW-1185">Reference proteome</keyword>
<sequence>MRNDRTDRRRHRSRRRVEHALSLDPVFYVADGAAGRLDRGAPAGPDGTAWEQRLLATYRENDQRILARTADALAREARELREQYGHWVRLGREIDAVEARIGELPEPVLAAVGNGERHLDEAAIKARRLREHDAALGALQDEARRLRDERSAVQERCVTLRATVAEEFELACEVSERLRWFYTRRRATYTRARQRAGRATPLDVTTQAAPLPTAAWTTQPCPWVPAGFDRTITMEVEADVR</sequence>
<accession>A0A511JD92</accession>
<dbReference type="Proteomes" id="UP000321720">
    <property type="component" value="Unassembled WGS sequence"/>
</dbReference>
<name>A0A511JD92_9CELL</name>
<feature type="coiled-coil region" evidence="1">
    <location>
        <begin position="129"/>
        <end position="156"/>
    </location>
</feature>
<reference evidence="2 3" key="1">
    <citation type="submission" date="2019-07" db="EMBL/GenBank/DDBJ databases">
        <title>Whole genome shotgun sequence of Cellulomonas composti NBRC 100758.</title>
        <authorList>
            <person name="Hosoyama A."/>
            <person name="Uohara A."/>
            <person name="Ohji S."/>
            <person name="Ichikawa N."/>
        </authorList>
    </citation>
    <scope>NUCLEOTIDE SEQUENCE [LARGE SCALE GENOMIC DNA]</scope>
    <source>
        <strain evidence="2 3">NBRC 100758</strain>
    </source>
</reference>
<proteinExistence type="predicted"/>